<dbReference type="EMBL" id="OV696692">
    <property type="protein sequence ID" value="CAH1269196.1"/>
    <property type="molecule type" value="Genomic_DNA"/>
</dbReference>
<feature type="region of interest" description="Disordered" evidence="2">
    <location>
        <begin position="154"/>
        <end position="173"/>
    </location>
</feature>
<feature type="region of interest" description="Disordered" evidence="2">
    <location>
        <begin position="39"/>
        <end position="59"/>
    </location>
</feature>
<evidence type="ECO:0000256" key="1">
    <source>
        <dbReference type="ARBA" id="ARBA00022837"/>
    </source>
</evidence>
<feature type="compositionally biased region" description="Basic and acidic residues" evidence="2">
    <location>
        <begin position="587"/>
        <end position="604"/>
    </location>
</feature>
<feature type="compositionally biased region" description="Acidic residues" evidence="2">
    <location>
        <begin position="438"/>
        <end position="448"/>
    </location>
</feature>
<dbReference type="AlphaFoldDB" id="A0A8K0A6T2"/>
<dbReference type="OrthoDB" id="10037945at2759"/>
<feature type="domain" description="EF-hand" evidence="3">
    <location>
        <begin position="836"/>
        <end position="871"/>
    </location>
</feature>
<dbReference type="PANTHER" id="PTHR35538">
    <property type="entry name" value="LIG_CHAN-GLU_BD DOMAIN-CONTAINING PROTEIN"/>
    <property type="match status" value="1"/>
</dbReference>
<feature type="region of interest" description="Disordered" evidence="2">
    <location>
        <begin position="647"/>
        <end position="673"/>
    </location>
</feature>
<organism evidence="4 5">
    <name type="scientific">Branchiostoma lanceolatum</name>
    <name type="common">Common lancelet</name>
    <name type="synonym">Amphioxus lanceolatum</name>
    <dbReference type="NCBI Taxonomy" id="7740"/>
    <lineage>
        <taxon>Eukaryota</taxon>
        <taxon>Metazoa</taxon>
        <taxon>Chordata</taxon>
        <taxon>Cephalochordata</taxon>
        <taxon>Leptocardii</taxon>
        <taxon>Amphioxiformes</taxon>
        <taxon>Branchiostomatidae</taxon>
        <taxon>Branchiostoma</taxon>
    </lineage>
</organism>
<evidence type="ECO:0000259" key="3">
    <source>
        <dbReference type="PROSITE" id="PS50222"/>
    </source>
</evidence>
<dbReference type="Gene3D" id="1.10.238.10">
    <property type="entry name" value="EF-hand"/>
    <property type="match status" value="2"/>
</dbReference>
<dbReference type="InterPro" id="IPR001751">
    <property type="entry name" value="S100/CaBP7/8-like_CS"/>
</dbReference>
<feature type="compositionally biased region" description="Polar residues" evidence="2">
    <location>
        <begin position="459"/>
        <end position="482"/>
    </location>
</feature>
<protein>
    <submittedName>
        <fullName evidence="4">Hypp4124 protein</fullName>
    </submittedName>
</protein>
<feature type="region of interest" description="Disordered" evidence="2">
    <location>
        <begin position="365"/>
        <end position="631"/>
    </location>
</feature>
<evidence type="ECO:0000313" key="4">
    <source>
        <dbReference type="EMBL" id="CAH1269196.1"/>
    </source>
</evidence>
<dbReference type="InterPro" id="IPR011992">
    <property type="entry name" value="EF-hand-dom_pair"/>
</dbReference>
<evidence type="ECO:0000313" key="5">
    <source>
        <dbReference type="Proteomes" id="UP000838412"/>
    </source>
</evidence>
<gene>
    <name evidence="4" type="primary">Hypp4124</name>
    <name evidence="4" type="ORF">BLAG_LOCUS21916</name>
</gene>
<dbReference type="SMART" id="SM00054">
    <property type="entry name" value="EFh"/>
    <property type="match status" value="4"/>
</dbReference>
<feature type="compositionally biased region" description="Polar residues" evidence="2">
    <location>
        <begin position="336"/>
        <end position="351"/>
    </location>
</feature>
<feature type="compositionally biased region" description="Basic and acidic residues" evidence="2">
    <location>
        <begin position="494"/>
        <end position="503"/>
    </location>
</feature>
<dbReference type="Pfam" id="PF13499">
    <property type="entry name" value="EF-hand_7"/>
    <property type="match status" value="1"/>
</dbReference>
<dbReference type="CDD" id="cd00051">
    <property type="entry name" value="EFh"/>
    <property type="match status" value="1"/>
</dbReference>
<dbReference type="PROSITE" id="PS00018">
    <property type="entry name" value="EF_HAND_1"/>
    <property type="match status" value="3"/>
</dbReference>
<feature type="compositionally biased region" description="Acidic residues" evidence="2">
    <location>
        <begin position="522"/>
        <end position="550"/>
    </location>
</feature>
<dbReference type="PROSITE" id="PS00303">
    <property type="entry name" value="S100_CABP"/>
    <property type="match status" value="1"/>
</dbReference>
<dbReference type="InterPro" id="IPR002048">
    <property type="entry name" value="EF_hand_dom"/>
</dbReference>
<dbReference type="Proteomes" id="UP000838412">
    <property type="component" value="Chromosome 7"/>
</dbReference>
<feature type="compositionally biased region" description="Acidic residues" evidence="2">
    <location>
        <begin position="651"/>
        <end position="663"/>
    </location>
</feature>
<feature type="domain" description="EF-hand" evidence="3">
    <location>
        <begin position="724"/>
        <end position="759"/>
    </location>
</feature>
<keyword evidence="1" id="KW-0106">Calcium</keyword>
<sequence length="901" mass="99995">MATDLHGTEQMYNRIIGPRTNALSVDQHKSRHGIRLRSMSFPRKSKRGLRSPSSPALSMATPMATQLVPMVTSSSALLQRERTFPVASGATPKGSSMVPAEIPQADTPEPEVIEEVFPIQYPLLHDEMNRQRAIAAQSFGAGLKIKQVPLPQLYKQEKDQPRSRTPSARGVRAVPVYKDRETPSPAPQATTSRLYLRDTRSPIRNMSEQQRRLQDEEKARMRTKVMKRTAEIVGHRVDRMYYMMGSNVPLLYRYQVDDDELNRLRELSQARSGTSHYGRGLSSGMGKYKQWSHEIAPQDYQATPDNLPGATTIPVIRHEAEGSSEQLNSTKKHPSPVSSRASPTAEHQQMHSIHIQVERLSLKDGSMQDGPASLNVEINSSPEGTVKNPSAAGGGETGIQDDHGSAAESVALPGGEEEEEETSGVPTEEAAAWQRGEEGEESEGEQEETVPGAGEAETGQDQSQLDSGGPQLTVSRHSTPQPNVALIKIVQGDRGPRRRDDVFNTKFDNPEEEESQLQSSEQFDDEAIQDDEWAPQGGEDADDNNDDDDEHGGNNVGEGESYTRSYGEFNVTVRTVEKNGESLQPESGDRGEGKTRGRKQDSNRKMIGGLRRKGKPEGGYVDAEPKAGGRGDADLAAATEEYYRQLHEGQDAEEEEQDEEDTGDGAGNDGDDATRKYPFLKKFMFTFMSSRQQQIFERKFDEIDLEGQGVITTETLKSRMFGTLKERDLDLLMKVFDLNSDKTIDKREFVTVAALNDKLRGITGDMHLLDAFTGDRKDTSTLSPNDPLELNLDKLAFHIQAYKEMFQVVDTDGDGRLTMEEIMLLLSAAVGTQVGTDKELVRAIIKVLDKDGNGSIDFVEYLSFIPFFLHIHQYIVQRPISITDVENARQAVQKALSRRSL</sequence>
<dbReference type="GO" id="GO:0005509">
    <property type="term" value="F:calcium ion binding"/>
    <property type="evidence" value="ECO:0007669"/>
    <property type="project" value="InterPro"/>
</dbReference>
<proteinExistence type="predicted"/>
<dbReference type="PANTHER" id="PTHR35538:SF4">
    <property type="entry name" value="EF-HAND DOMAIN-CONTAINING PROTEIN"/>
    <property type="match status" value="1"/>
</dbReference>
<reference evidence="4" key="1">
    <citation type="submission" date="2022-01" db="EMBL/GenBank/DDBJ databases">
        <authorList>
            <person name="Braso-Vives M."/>
        </authorList>
    </citation>
    <scope>NUCLEOTIDE SEQUENCE</scope>
</reference>
<name>A0A8K0A6T2_BRALA</name>
<dbReference type="InterPro" id="IPR018247">
    <property type="entry name" value="EF_Hand_1_Ca_BS"/>
</dbReference>
<dbReference type="SUPFAM" id="SSF47473">
    <property type="entry name" value="EF-hand"/>
    <property type="match status" value="1"/>
</dbReference>
<evidence type="ECO:0000256" key="2">
    <source>
        <dbReference type="SAM" id="MobiDB-lite"/>
    </source>
</evidence>
<dbReference type="PROSITE" id="PS50222">
    <property type="entry name" value="EF_HAND_2"/>
    <property type="match status" value="3"/>
</dbReference>
<dbReference type="Pfam" id="PF13833">
    <property type="entry name" value="EF-hand_8"/>
    <property type="match status" value="1"/>
</dbReference>
<feature type="region of interest" description="Disordered" evidence="2">
    <location>
        <begin position="321"/>
        <end position="352"/>
    </location>
</feature>
<feature type="domain" description="EF-hand" evidence="3">
    <location>
        <begin position="797"/>
        <end position="832"/>
    </location>
</feature>
<accession>A0A8K0A6T2</accession>
<keyword evidence="5" id="KW-1185">Reference proteome</keyword>